<proteinExistence type="predicted"/>
<evidence type="ECO:0000256" key="6">
    <source>
        <dbReference type="SAM" id="MobiDB-lite"/>
    </source>
</evidence>
<organism evidence="8 9">
    <name type="scientific">Collichthys lucidus</name>
    <name type="common">Big head croaker</name>
    <name type="synonym">Sciaena lucida</name>
    <dbReference type="NCBI Taxonomy" id="240159"/>
    <lineage>
        <taxon>Eukaryota</taxon>
        <taxon>Metazoa</taxon>
        <taxon>Chordata</taxon>
        <taxon>Craniata</taxon>
        <taxon>Vertebrata</taxon>
        <taxon>Euteleostomi</taxon>
        <taxon>Actinopterygii</taxon>
        <taxon>Neopterygii</taxon>
        <taxon>Teleostei</taxon>
        <taxon>Neoteleostei</taxon>
        <taxon>Acanthomorphata</taxon>
        <taxon>Eupercaria</taxon>
        <taxon>Sciaenidae</taxon>
        <taxon>Collichthys</taxon>
    </lineage>
</organism>
<protein>
    <recommendedName>
        <fullName evidence="7">C2H2-type domain-containing protein</fullName>
    </recommendedName>
</protein>
<dbReference type="InterPro" id="IPR013087">
    <property type="entry name" value="Znf_C2H2_type"/>
</dbReference>
<gene>
    <name evidence="8" type="ORF">D9C73_005988</name>
</gene>
<keyword evidence="2" id="KW-0677">Repeat</keyword>
<dbReference type="FunFam" id="3.30.160.60:FF:000100">
    <property type="entry name" value="Zinc finger 45-like"/>
    <property type="match status" value="1"/>
</dbReference>
<feature type="domain" description="C2H2-type" evidence="7">
    <location>
        <begin position="156"/>
        <end position="183"/>
    </location>
</feature>
<evidence type="ECO:0000313" key="8">
    <source>
        <dbReference type="EMBL" id="TKS70564.1"/>
    </source>
</evidence>
<keyword evidence="9" id="KW-1185">Reference proteome</keyword>
<evidence type="ECO:0000256" key="5">
    <source>
        <dbReference type="PROSITE-ProRule" id="PRU00042"/>
    </source>
</evidence>
<dbReference type="Gene3D" id="3.30.160.60">
    <property type="entry name" value="Classic Zinc Finger"/>
    <property type="match status" value="1"/>
</dbReference>
<dbReference type="EMBL" id="CM014082">
    <property type="protein sequence ID" value="TKS70564.1"/>
    <property type="molecule type" value="Genomic_DNA"/>
</dbReference>
<keyword evidence="3 5" id="KW-0863">Zinc-finger</keyword>
<keyword evidence="4" id="KW-0862">Zinc</keyword>
<name>A0A4U5U880_COLLU</name>
<dbReference type="GO" id="GO:0008270">
    <property type="term" value="F:zinc ion binding"/>
    <property type="evidence" value="ECO:0007669"/>
    <property type="project" value="UniProtKB-KW"/>
</dbReference>
<sequence>MAVQRLLAARRLKQSNREESRNSSSQQFTALYDCLLSNCKQLRAVLVATLQRVPGHRNQRQVKGLLRSKGNRARTYCDQNVRSLKPPPPRSSHPSRASRGGTAVKSAERDSALHASWRSTCAGTPRRSRTAVRVPKELHHLSMLRGTTGSTGEKPFRCTSARKCFNQSAHLNTHFRLHTRERASWSRASHSK</sequence>
<dbReference type="SUPFAM" id="SSF57667">
    <property type="entry name" value="beta-beta-alpha zinc fingers"/>
    <property type="match status" value="1"/>
</dbReference>
<dbReference type="PROSITE" id="PS50157">
    <property type="entry name" value="ZINC_FINGER_C2H2_2"/>
    <property type="match status" value="1"/>
</dbReference>
<feature type="region of interest" description="Disordered" evidence="6">
    <location>
        <begin position="60"/>
        <end position="131"/>
    </location>
</feature>
<evidence type="ECO:0000256" key="4">
    <source>
        <dbReference type="ARBA" id="ARBA00022833"/>
    </source>
</evidence>
<evidence type="ECO:0000259" key="7">
    <source>
        <dbReference type="PROSITE" id="PS50157"/>
    </source>
</evidence>
<dbReference type="STRING" id="240159.A0A4U5U880"/>
<keyword evidence="1" id="KW-0479">Metal-binding</keyword>
<evidence type="ECO:0000256" key="3">
    <source>
        <dbReference type="ARBA" id="ARBA00022771"/>
    </source>
</evidence>
<reference evidence="8 9" key="1">
    <citation type="submission" date="2019-01" db="EMBL/GenBank/DDBJ databases">
        <title>Genome Assembly of Collichthys lucidus.</title>
        <authorList>
            <person name="Cai M."/>
            <person name="Xiao S."/>
        </authorList>
    </citation>
    <scope>NUCLEOTIDE SEQUENCE [LARGE SCALE GENOMIC DNA]</scope>
    <source>
        <strain evidence="8">JT15FE1705JMU</strain>
        <tissue evidence="8">Muscle</tissue>
    </source>
</reference>
<evidence type="ECO:0000256" key="2">
    <source>
        <dbReference type="ARBA" id="ARBA00022737"/>
    </source>
</evidence>
<evidence type="ECO:0000313" key="9">
    <source>
        <dbReference type="Proteomes" id="UP000298787"/>
    </source>
</evidence>
<evidence type="ECO:0000256" key="1">
    <source>
        <dbReference type="ARBA" id="ARBA00022723"/>
    </source>
</evidence>
<dbReference type="AlphaFoldDB" id="A0A4U5U880"/>
<accession>A0A4U5U880</accession>
<dbReference type="Proteomes" id="UP000298787">
    <property type="component" value="Chromosome 5"/>
</dbReference>
<dbReference type="InterPro" id="IPR036236">
    <property type="entry name" value="Znf_C2H2_sf"/>
</dbReference>